<evidence type="ECO:0000256" key="4">
    <source>
        <dbReference type="SAM" id="Phobius"/>
    </source>
</evidence>
<organism evidence="6 7">
    <name type="scientific">Bowdeniella nasicola</name>
    <dbReference type="NCBI Taxonomy" id="208480"/>
    <lineage>
        <taxon>Bacteria</taxon>
        <taxon>Bacillati</taxon>
        <taxon>Actinomycetota</taxon>
        <taxon>Actinomycetes</taxon>
        <taxon>Actinomycetales</taxon>
        <taxon>Actinomycetaceae</taxon>
        <taxon>Bowdeniella</taxon>
    </lineage>
</organism>
<evidence type="ECO:0000259" key="5">
    <source>
        <dbReference type="PROSITE" id="PS50901"/>
    </source>
</evidence>
<dbReference type="SUPFAM" id="SSF52540">
    <property type="entry name" value="P-loop containing nucleoside triphosphate hydrolases"/>
    <property type="match status" value="2"/>
</dbReference>
<dbReference type="Pfam" id="PF01580">
    <property type="entry name" value="FtsK_SpoIIIE"/>
    <property type="match status" value="1"/>
</dbReference>
<proteinExistence type="predicted"/>
<dbReference type="PROSITE" id="PS50901">
    <property type="entry name" value="FTSK"/>
    <property type="match status" value="1"/>
</dbReference>
<dbReference type="PANTHER" id="PTHR22683:SF1">
    <property type="entry name" value="TYPE VII SECRETION SYSTEM PROTEIN ESSC"/>
    <property type="match status" value="1"/>
</dbReference>
<protein>
    <recommendedName>
        <fullName evidence="5">FtsK domain-containing protein</fullName>
    </recommendedName>
</protein>
<evidence type="ECO:0000313" key="7">
    <source>
        <dbReference type="Proteomes" id="UP000185628"/>
    </source>
</evidence>
<keyword evidence="2 3" id="KW-0067">ATP-binding</keyword>
<evidence type="ECO:0000256" key="1">
    <source>
        <dbReference type="ARBA" id="ARBA00022741"/>
    </source>
</evidence>
<feature type="transmembrane region" description="Helical" evidence="4">
    <location>
        <begin position="95"/>
        <end position="113"/>
    </location>
</feature>
<dbReference type="EMBL" id="MQVR01000011">
    <property type="protein sequence ID" value="OKL54607.1"/>
    <property type="molecule type" value="Genomic_DNA"/>
</dbReference>
<dbReference type="GO" id="GO:0005524">
    <property type="term" value="F:ATP binding"/>
    <property type="evidence" value="ECO:0007669"/>
    <property type="project" value="UniProtKB-UniRule"/>
</dbReference>
<dbReference type="AlphaFoldDB" id="A0A1Q5Q471"/>
<dbReference type="InterPro" id="IPR008984">
    <property type="entry name" value="SMAD_FHA_dom_sf"/>
</dbReference>
<feature type="domain" description="FtsK" evidence="5">
    <location>
        <begin position="336"/>
        <end position="526"/>
    </location>
</feature>
<dbReference type="SUPFAM" id="SSF49879">
    <property type="entry name" value="SMAD/FHA domain"/>
    <property type="match status" value="1"/>
</dbReference>
<keyword evidence="1 3" id="KW-0547">Nucleotide-binding</keyword>
<dbReference type="InterPro" id="IPR003593">
    <property type="entry name" value="AAA+_ATPase"/>
</dbReference>
<gene>
    <name evidence="6" type="ORF">BSZ39_03135</name>
</gene>
<accession>A0A1Q5Q471</accession>
<feature type="transmembrane region" description="Helical" evidence="4">
    <location>
        <begin position="119"/>
        <end position="138"/>
    </location>
</feature>
<feature type="transmembrane region" description="Helical" evidence="4">
    <location>
        <begin position="367"/>
        <end position="385"/>
    </location>
</feature>
<evidence type="ECO:0000256" key="3">
    <source>
        <dbReference type="PROSITE-ProRule" id="PRU00289"/>
    </source>
</evidence>
<keyword evidence="4" id="KW-0812">Transmembrane</keyword>
<dbReference type="CDD" id="cd00060">
    <property type="entry name" value="FHA"/>
    <property type="match status" value="1"/>
</dbReference>
<dbReference type="Proteomes" id="UP000185628">
    <property type="component" value="Unassembled WGS sequence"/>
</dbReference>
<dbReference type="SMART" id="SM00382">
    <property type="entry name" value="AAA"/>
    <property type="match status" value="2"/>
</dbReference>
<dbReference type="GO" id="GO:0003677">
    <property type="term" value="F:DNA binding"/>
    <property type="evidence" value="ECO:0007669"/>
    <property type="project" value="InterPro"/>
</dbReference>
<comment type="caution">
    <text evidence="6">The sequence shown here is derived from an EMBL/GenBank/DDBJ whole genome shotgun (WGS) entry which is preliminary data.</text>
</comment>
<dbReference type="InterPro" id="IPR027417">
    <property type="entry name" value="P-loop_NTPase"/>
</dbReference>
<dbReference type="Gene3D" id="3.40.50.300">
    <property type="entry name" value="P-loop containing nucleotide triphosphate hydrolases"/>
    <property type="match status" value="1"/>
</dbReference>
<evidence type="ECO:0000256" key="2">
    <source>
        <dbReference type="ARBA" id="ARBA00022840"/>
    </source>
</evidence>
<sequence>MSCVAGPDRGFATVLSPGTHTIGRAGTIELRDPTVSRIHATIRLDARGVRLAYPDLPWRRLPVDRKRVRLRFGDTTMTIQHLRPGRFTSAFDAQVMMRVGAPALICLAMIPMALSGPAWRWAMVALPGFMALAGWLSLRQSRRSTRRGRLLPVAPEDVLIHVLLGERGSDERVVPRCLTSDVLWESGEAWSILGPDTQGHAMWLAGWLAATHRRETLGVASPWINTADDDSDIVVTFLPHDAALTPSPGQVVVTYGGPLPWAVPIPMRRRARLPQGTKRWISALADALMQDEAAASLPTRTALGDILELTTPAVRRRWDATTLGSTLAIPIGSDEDGTAILDLAAEGPHALVAGTTGSGKSELLTTWLLALAATFSPATLTFLLVDFKGGAAFGPLARLPHTIGVLTDLDMSDTIRALTSLTAQLKRREEIFVRYGVRSLSEYSVLDDADKPDLPRILVVIDEFQALASDAPDVLDQFVRLATQGRSLGVHLIAATQRPAGAVTPAMRANMPLRLCLRVTTPADSSDVLDSPAAAELPAIPGRLIAAGHATRTLQCAWAGPLTEVEALVSDLSAQWAIRGGGHVSVPWAPTLPARVTLEQCDGAWGRADEPELLRHTSFTPTSRHLMVIGGAESGRSTTARLAAHQLSAAGEHVVFVTSQDIAWPGIDTVALHDIHLSRILVEAAQSEPSRLLIVIDDLHHWRAALDDALGPGTGNDYVERLTRCAARFIAVGDTSLATARFAAAFPERLVLAGLDAVNLSVCGVPNRMSPGPGAGRAFHIPTGRAIQLALPEDPVPLRAARQPRFRSLPTGTPNAPAGFAGWSLPAAAPWAPRITTSVLIIGPAGSGRTTAAHTLAAICRQQGRRAQVIDNASAMDERLMAPVDCDDVLIVASDPATVTYAAAGPLAALKTSSSLLLLNPQRMTRVAGMSFPIPGWVYAQCPAMNHPGRGVWIDGYGATIIQLASRISSGDPRLPKRPAC</sequence>
<dbReference type="PANTHER" id="PTHR22683">
    <property type="entry name" value="SPORULATION PROTEIN RELATED"/>
    <property type="match status" value="1"/>
</dbReference>
<feature type="binding site" evidence="3">
    <location>
        <begin position="354"/>
        <end position="361"/>
    </location>
    <ligand>
        <name>ATP</name>
        <dbReference type="ChEBI" id="CHEBI:30616"/>
    </ligand>
</feature>
<dbReference type="Gene3D" id="2.60.200.20">
    <property type="match status" value="1"/>
</dbReference>
<dbReference type="InterPro" id="IPR050206">
    <property type="entry name" value="FtsK/SpoIIIE/SftA"/>
</dbReference>
<keyword evidence="4" id="KW-1133">Transmembrane helix</keyword>
<keyword evidence="7" id="KW-1185">Reference proteome</keyword>
<keyword evidence="4" id="KW-0472">Membrane</keyword>
<reference evidence="7" key="1">
    <citation type="submission" date="2016-12" db="EMBL/GenBank/DDBJ databases">
        <authorList>
            <person name="Meng X."/>
        </authorList>
    </citation>
    <scope>NUCLEOTIDE SEQUENCE [LARGE SCALE GENOMIC DNA]</scope>
    <source>
        <strain evidence="7">DSM 19116</strain>
    </source>
</reference>
<evidence type="ECO:0000313" key="6">
    <source>
        <dbReference type="EMBL" id="OKL54607.1"/>
    </source>
</evidence>
<dbReference type="InterPro" id="IPR002543">
    <property type="entry name" value="FtsK_dom"/>
</dbReference>
<name>A0A1Q5Q471_9ACTO</name>
<dbReference type="CDD" id="cd01127">
    <property type="entry name" value="TrwB_TraG_TraD_VirD4"/>
    <property type="match status" value="1"/>
</dbReference>